<dbReference type="PANTHER" id="PTHR46796:SF13">
    <property type="entry name" value="HTH-TYPE TRANSCRIPTIONAL ACTIVATOR RHAS"/>
    <property type="match status" value="1"/>
</dbReference>
<protein>
    <submittedName>
        <fullName evidence="5">AraC-like DNA-binding protein</fullName>
    </submittedName>
</protein>
<dbReference type="Pfam" id="PF12833">
    <property type="entry name" value="HTH_18"/>
    <property type="match status" value="1"/>
</dbReference>
<evidence type="ECO:0000313" key="5">
    <source>
        <dbReference type="EMBL" id="MBB6004222.1"/>
    </source>
</evidence>
<keyword evidence="6" id="KW-1185">Reference proteome</keyword>
<dbReference type="SUPFAM" id="SSF46689">
    <property type="entry name" value="Homeodomain-like"/>
    <property type="match status" value="1"/>
</dbReference>
<dbReference type="GO" id="GO:0043565">
    <property type="term" value="F:sequence-specific DNA binding"/>
    <property type="evidence" value="ECO:0007669"/>
    <property type="project" value="InterPro"/>
</dbReference>
<feature type="domain" description="HTH araC/xylS-type" evidence="4">
    <location>
        <begin position="170"/>
        <end position="262"/>
    </location>
</feature>
<dbReference type="RefSeq" id="WP_184135102.1">
    <property type="nucleotide sequence ID" value="NZ_JACHKT010000021.1"/>
</dbReference>
<name>A0A841EKW4_9BACT</name>
<keyword evidence="3" id="KW-0804">Transcription</keyword>
<dbReference type="InterPro" id="IPR046532">
    <property type="entry name" value="DUF6597"/>
</dbReference>
<dbReference type="InterPro" id="IPR009057">
    <property type="entry name" value="Homeodomain-like_sf"/>
</dbReference>
<accession>A0A841EKW4</accession>
<evidence type="ECO:0000256" key="3">
    <source>
        <dbReference type="ARBA" id="ARBA00023163"/>
    </source>
</evidence>
<evidence type="ECO:0000256" key="1">
    <source>
        <dbReference type="ARBA" id="ARBA00023015"/>
    </source>
</evidence>
<dbReference type="AlphaFoldDB" id="A0A841EKW4"/>
<keyword evidence="2 5" id="KW-0238">DNA-binding</keyword>
<dbReference type="InterPro" id="IPR018060">
    <property type="entry name" value="HTH_AraC"/>
</dbReference>
<keyword evidence="1" id="KW-0805">Transcription regulation</keyword>
<gene>
    <name evidence="5" type="ORF">HNP25_002885</name>
</gene>
<dbReference type="InterPro" id="IPR050204">
    <property type="entry name" value="AraC_XylS_family_regulators"/>
</dbReference>
<dbReference type="Pfam" id="PF20240">
    <property type="entry name" value="DUF6597"/>
    <property type="match status" value="1"/>
</dbReference>
<evidence type="ECO:0000256" key="2">
    <source>
        <dbReference type="ARBA" id="ARBA00023125"/>
    </source>
</evidence>
<dbReference type="SMART" id="SM00342">
    <property type="entry name" value="HTH_ARAC"/>
    <property type="match status" value="1"/>
</dbReference>
<dbReference type="GO" id="GO:0003700">
    <property type="term" value="F:DNA-binding transcription factor activity"/>
    <property type="evidence" value="ECO:0007669"/>
    <property type="project" value="InterPro"/>
</dbReference>
<sequence>MFYKVFQPHPALREFVNNIMVFQLDIPLHEKPPTISFPPLAEQCLYFYPFEVPESEYLTSRKKVILPQSILVGPQVNRIKLKMPHRNFTIKVGFQPGGLYRLLGIPMNEMIMDESLESTYFLDKNIKFIIEQLQETASLEMSLEIVQNFLLSKLKVLKPKLPLDDVFPLISKSGGLVNIDTVASQACVSTRQLERLFLQRLGLQPKFFARMTRFAKAWTIKEKFPDTKWTTIAYQCGYFDQMHLIRDFKAFCGISPSVIEDEFKNSPYYLGCQFYDD</sequence>
<dbReference type="EMBL" id="JACHKT010000021">
    <property type="protein sequence ID" value="MBB6004222.1"/>
    <property type="molecule type" value="Genomic_DNA"/>
</dbReference>
<dbReference type="PROSITE" id="PS01124">
    <property type="entry name" value="HTH_ARAC_FAMILY_2"/>
    <property type="match status" value="1"/>
</dbReference>
<dbReference type="Proteomes" id="UP000524404">
    <property type="component" value="Unassembled WGS sequence"/>
</dbReference>
<evidence type="ECO:0000313" key="6">
    <source>
        <dbReference type="Proteomes" id="UP000524404"/>
    </source>
</evidence>
<dbReference type="PANTHER" id="PTHR46796">
    <property type="entry name" value="HTH-TYPE TRANSCRIPTIONAL ACTIVATOR RHAS-RELATED"/>
    <property type="match status" value="1"/>
</dbReference>
<evidence type="ECO:0000259" key="4">
    <source>
        <dbReference type="PROSITE" id="PS01124"/>
    </source>
</evidence>
<proteinExistence type="predicted"/>
<organism evidence="5 6">
    <name type="scientific">Arcicella rosea</name>
    <dbReference type="NCBI Taxonomy" id="502909"/>
    <lineage>
        <taxon>Bacteria</taxon>
        <taxon>Pseudomonadati</taxon>
        <taxon>Bacteroidota</taxon>
        <taxon>Cytophagia</taxon>
        <taxon>Cytophagales</taxon>
        <taxon>Flectobacillaceae</taxon>
        <taxon>Arcicella</taxon>
    </lineage>
</organism>
<dbReference type="Gene3D" id="1.10.10.60">
    <property type="entry name" value="Homeodomain-like"/>
    <property type="match status" value="1"/>
</dbReference>
<reference evidence="5 6" key="1">
    <citation type="submission" date="2020-08" db="EMBL/GenBank/DDBJ databases">
        <title>Functional genomics of gut bacteria from endangered species of beetles.</title>
        <authorList>
            <person name="Carlos-Shanley C."/>
        </authorList>
    </citation>
    <scope>NUCLEOTIDE SEQUENCE [LARGE SCALE GENOMIC DNA]</scope>
    <source>
        <strain evidence="5 6">S00070</strain>
    </source>
</reference>
<comment type="caution">
    <text evidence="5">The sequence shown here is derived from an EMBL/GenBank/DDBJ whole genome shotgun (WGS) entry which is preliminary data.</text>
</comment>